<evidence type="ECO:0000313" key="2">
    <source>
        <dbReference type="EMBL" id="KAH3894856.1"/>
    </source>
</evidence>
<evidence type="ECO:0000313" key="3">
    <source>
        <dbReference type="Proteomes" id="UP000828390"/>
    </source>
</evidence>
<feature type="domain" description="C2H2-type" evidence="1">
    <location>
        <begin position="17"/>
        <end position="38"/>
    </location>
</feature>
<dbReference type="Proteomes" id="UP000828390">
    <property type="component" value="Unassembled WGS sequence"/>
</dbReference>
<dbReference type="InterPro" id="IPR013087">
    <property type="entry name" value="Znf_C2H2_type"/>
</dbReference>
<accession>A0A9D4S7T5</accession>
<dbReference type="AlphaFoldDB" id="A0A9D4S7T5"/>
<protein>
    <recommendedName>
        <fullName evidence="1">C2H2-type domain-containing protein</fullName>
    </recommendedName>
</protein>
<reference evidence="2" key="2">
    <citation type="submission" date="2020-11" db="EMBL/GenBank/DDBJ databases">
        <authorList>
            <person name="McCartney M.A."/>
            <person name="Auch B."/>
            <person name="Kono T."/>
            <person name="Mallez S."/>
            <person name="Becker A."/>
            <person name="Gohl D.M."/>
            <person name="Silverstein K.A.T."/>
            <person name="Koren S."/>
            <person name="Bechman K.B."/>
            <person name="Herman A."/>
            <person name="Abrahante J.E."/>
            <person name="Garbe J."/>
        </authorList>
    </citation>
    <scope>NUCLEOTIDE SEQUENCE</scope>
    <source>
        <strain evidence="2">Duluth1</strain>
        <tissue evidence="2">Whole animal</tissue>
    </source>
</reference>
<name>A0A9D4S7T5_DREPO</name>
<gene>
    <name evidence="2" type="ORF">DPMN_019015</name>
</gene>
<proteinExistence type="predicted"/>
<dbReference type="PROSITE" id="PS00028">
    <property type="entry name" value="ZINC_FINGER_C2H2_1"/>
    <property type="match status" value="1"/>
</dbReference>
<sequence>MMEGQVNLGPQSKRWSCHVCGLHLSSKQRLQTHISSKHPSAVLPDNLRTDRGLYKAYELDHSLPVPKRTKIRHQSAADHTSRNPTVETVPQLSEELYEHSNVLSEHNISHTIEFDKTINAESSQEKCMAVLTYMSKMRLTGTASDQLIRLLNICGNLDLSKDEISNS</sequence>
<evidence type="ECO:0000259" key="1">
    <source>
        <dbReference type="PROSITE" id="PS00028"/>
    </source>
</evidence>
<keyword evidence="3" id="KW-1185">Reference proteome</keyword>
<dbReference type="EMBL" id="JAIWYP010000001">
    <property type="protein sequence ID" value="KAH3894856.1"/>
    <property type="molecule type" value="Genomic_DNA"/>
</dbReference>
<comment type="caution">
    <text evidence="2">The sequence shown here is derived from an EMBL/GenBank/DDBJ whole genome shotgun (WGS) entry which is preliminary data.</text>
</comment>
<organism evidence="2 3">
    <name type="scientific">Dreissena polymorpha</name>
    <name type="common">Zebra mussel</name>
    <name type="synonym">Mytilus polymorpha</name>
    <dbReference type="NCBI Taxonomy" id="45954"/>
    <lineage>
        <taxon>Eukaryota</taxon>
        <taxon>Metazoa</taxon>
        <taxon>Spiralia</taxon>
        <taxon>Lophotrochozoa</taxon>
        <taxon>Mollusca</taxon>
        <taxon>Bivalvia</taxon>
        <taxon>Autobranchia</taxon>
        <taxon>Heteroconchia</taxon>
        <taxon>Euheterodonta</taxon>
        <taxon>Imparidentia</taxon>
        <taxon>Neoheterodontei</taxon>
        <taxon>Myida</taxon>
        <taxon>Dreissenoidea</taxon>
        <taxon>Dreissenidae</taxon>
        <taxon>Dreissena</taxon>
    </lineage>
</organism>
<reference evidence="2" key="1">
    <citation type="journal article" date="2019" name="bioRxiv">
        <title>The Genome of the Zebra Mussel, Dreissena polymorpha: A Resource for Invasive Species Research.</title>
        <authorList>
            <person name="McCartney M.A."/>
            <person name="Auch B."/>
            <person name="Kono T."/>
            <person name="Mallez S."/>
            <person name="Zhang Y."/>
            <person name="Obille A."/>
            <person name="Becker A."/>
            <person name="Abrahante J.E."/>
            <person name="Garbe J."/>
            <person name="Badalamenti J.P."/>
            <person name="Herman A."/>
            <person name="Mangelson H."/>
            <person name="Liachko I."/>
            <person name="Sullivan S."/>
            <person name="Sone E.D."/>
            <person name="Koren S."/>
            <person name="Silverstein K.A.T."/>
            <person name="Beckman K.B."/>
            <person name="Gohl D.M."/>
        </authorList>
    </citation>
    <scope>NUCLEOTIDE SEQUENCE</scope>
    <source>
        <strain evidence="2">Duluth1</strain>
        <tissue evidence="2">Whole animal</tissue>
    </source>
</reference>